<feature type="compositionally biased region" description="Polar residues" evidence="2">
    <location>
        <begin position="276"/>
        <end position="295"/>
    </location>
</feature>
<evidence type="ECO:0000313" key="4">
    <source>
        <dbReference type="EMBL" id="KAK9913338.1"/>
    </source>
</evidence>
<accession>A0AAW1W0U8</accession>
<feature type="compositionally biased region" description="Polar residues" evidence="2">
    <location>
        <begin position="787"/>
        <end position="797"/>
    </location>
</feature>
<dbReference type="InterPro" id="IPR050302">
    <property type="entry name" value="Rab_GAP_TBC_domain"/>
</dbReference>
<evidence type="ECO:0000259" key="3">
    <source>
        <dbReference type="PROSITE" id="PS50086"/>
    </source>
</evidence>
<evidence type="ECO:0000313" key="5">
    <source>
        <dbReference type="Proteomes" id="UP001457282"/>
    </source>
</evidence>
<comment type="caution">
    <text evidence="4">The sequence shown here is derived from an EMBL/GenBank/DDBJ whole genome shotgun (WGS) entry which is preliminary data.</text>
</comment>
<dbReference type="AlphaFoldDB" id="A0AAW1W0U8"/>
<feature type="coiled-coil region" evidence="1">
    <location>
        <begin position="614"/>
        <end position="664"/>
    </location>
</feature>
<keyword evidence="1" id="KW-0175">Coiled coil</keyword>
<dbReference type="PANTHER" id="PTHR47219">
    <property type="entry name" value="RAB GTPASE-ACTIVATING PROTEIN 1-LIKE"/>
    <property type="match status" value="1"/>
</dbReference>
<feature type="compositionally biased region" description="Basic and acidic residues" evidence="2">
    <location>
        <begin position="825"/>
        <end position="845"/>
    </location>
</feature>
<feature type="region of interest" description="Disordered" evidence="2">
    <location>
        <begin position="276"/>
        <end position="301"/>
    </location>
</feature>
<dbReference type="InterPro" id="IPR000195">
    <property type="entry name" value="Rab-GAP-TBC_dom"/>
</dbReference>
<proteinExistence type="predicted"/>
<name>A0AAW1W0U8_RUBAR</name>
<dbReference type="PANTHER" id="PTHR47219:SF20">
    <property type="entry name" value="TBC1 DOMAIN FAMILY MEMBER 2B"/>
    <property type="match status" value="1"/>
</dbReference>
<dbReference type="Pfam" id="PF00566">
    <property type="entry name" value="RabGAP-TBC"/>
    <property type="match status" value="1"/>
</dbReference>
<organism evidence="4 5">
    <name type="scientific">Rubus argutus</name>
    <name type="common">Southern blackberry</name>
    <dbReference type="NCBI Taxonomy" id="59490"/>
    <lineage>
        <taxon>Eukaryota</taxon>
        <taxon>Viridiplantae</taxon>
        <taxon>Streptophyta</taxon>
        <taxon>Embryophyta</taxon>
        <taxon>Tracheophyta</taxon>
        <taxon>Spermatophyta</taxon>
        <taxon>Magnoliopsida</taxon>
        <taxon>eudicotyledons</taxon>
        <taxon>Gunneridae</taxon>
        <taxon>Pentapetalae</taxon>
        <taxon>rosids</taxon>
        <taxon>fabids</taxon>
        <taxon>Rosales</taxon>
        <taxon>Rosaceae</taxon>
        <taxon>Rosoideae</taxon>
        <taxon>Rosoideae incertae sedis</taxon>
        <taxon>Rubus</taxon>
    </lineage>
</organism>
<gene>
    <name evidence="4" type="ORF">M0R45_037156</name>
</gene>
<keyword evidence="5" id="KW-1185">Reference proteome</keyword>
<dbReference type="Gene3D" id="1.10.8.270">
    <property type="entry name" value="putative rabgap domain of human tbc1 domain family member 14 like domains"/>
    <property type="match status" value="1"/>
</dbReference>
<reference evidence="4 5" key="1">
    <citation type="journal article" date="2023" name="G3 (Bethesda)">
        <title>A chromosome-length genome assembly and annotation of blackberry (Rubus argutus, cv. 'Hillquist').</title>
        <authorList>
            <person name="Bruna T."/>
            <person name="Aryal R."/>
            <person name="Dudchenko O."/>
            <person name="Sargent D.J."/>
            <person name="Mead D."/>
            <person name="Buti M."/>
            <person name="Cavallini A."/>
            <person name="Hytonen T."/>
            <person name="Andres J."/>
            <person name="Pham M."/>
            <person name="Weisz D."/>
            <person name="Mascagni F."/>
            <person name="Usai G."/>
            <person name="Natali L."/>
            <person name="Bassil N."/>
            <person name="Fernandez G.E."/>
            <person name="Lomsadze A."/>
            <person name="Armour M."/>
            <person name="Olukolu B."/>
            <person name="Poorten T."/>
            <person name="Britton C."/>
            <person name="Davik J."/>
            <person name="Ashrafi H."/>
            <person name="Aiden E.L."/>
            <person name="Borodovsky M."/>
            <person name="Worthington M."/>
        </authorList>
    </citation>
    <scope>NUCLEOTIDE SEQUENCE [LARGE SCALE GENOMIC DNA]</scope>
    <source>
        <strain evidence="4">PI 553951</strain>
    </source>
</reference>
<evidence type="ECO:0000256" key="2">
    <source>
        <dbReference type="SAM" id="MobiDB-lite"/>
    </source>
</evidence>
<feature type="domain" description="Rab-GAP TBC" evidence="3">
    <location>
        <begin position="237"/>
        <end position="447"/>
    </location>
</feature>
<dbReference type="PROSITE" id="PS50086">
    <property type="entry name" value="TBC_RABGAP"/>
    <property type="match status" value="1"/>
</dbReference>
<feature type="compositionally biased region" description="Polar residues" evidence="2">
    <location>
        <begin position="203"/>
        <end position="214"/>
    </location>
</feature>
<dbReference type="GO" id="GO:0005096">
    <property type="term" value="F:GTPase activator activity"/>
    <property type="evidence" value="ECO:0007669"/>
    <property type="project" value="TreeGrafter"/>
</dbReference>
<dbReference type="InterPro" id="IPR035969">
    <property type="entry name" value="Rab-GAP_TBC_sf"/>
</dbReference>
<feature type="region of interest" description="Disordered" evidence="2">
    <location>
        <begin position="736"/>
        <end position="845"/>
    </location>
</feature>
<feature type="compositionally biased region" description="Low complexity" evidence="2">
    <location>
        <begin position="743"/>
        <end position="756"/>
    </location>
</feature>
<dbReference type="FunFam" id="1.10.8.270:FF:000018">
    <property type="entry name" value="Ypt/Rab-GAP domain of gyp1p superfamily protein"/>
    <property type="match status" value="1"/>
</dbReference>
<dbReference type="SUPFAM" id="SSF47923">
    <property type="entry name" value="Ypt/Rab-GAP domain of gyp1p"/>
    <property type="match status" value="2"/>
</dbReference>
<feature type="region of interest" description="Disordered" evidence="2">
    <location>
        <begin position="65"/>
        <end position="128"/>
    </location>
</feature>
<evidence type="ECO:0000256" key="1">
    <source>
        <dbReference type="SAM" id="Coils"/>
    </source>
</evidence>
<dbReference type="Proteomes" id="UP001457282">
    <property type="component" value="Unassembled WGS sequence"/>
</dbReference>
<feature type="compositionally biased region" description="Basic and acidic residues" evidence="2">
    <location>
        <begin position="116"/>
        <end position="128"/>
    </location>
</feature>
<feature type="region of interest" description="Disordered" evidence="2">
    <location>
        <begin position="157"/>
        <end position="217"/>
    </location>
</feature>
<feature type="coiled-coil region" evidence="1">
    <location>
        <begin position="700"/>
        <end position="727"/>
    </location>
</feature>
<feature type="compositionally biased region" description="Polar residues" evidence="2">
    <location>
        <begin position="80"/>
        <end position="91"/>
    </location>
</feature>
<dbReference type="FunFam" id="1.10.472.80:FF:000013">
    <property type="entry name" value="TBC1 domain family member 8B"/>
    <property type="match status" value="1"/>
</dbReference>
<feature type="compositionally biased region" description="Basic and acidic residues" evidence="2">
    <location>
        <begin position="799"/>
        <end position="812"/>
    </location>
</feature>
<dbReference type="EMBL" id="JBEDUW010000007">
    <property type="protein sequence ID" value="KAK9913338.1"/>
    <property type="molecule type" value="Genomic_DNA"/>
</dbReference>
<dbReference type="GO" id="GO:0031267">
    <property type="term" value="F:small GTPase binding"/>
    <property type="evidence" value="ECO:0007669"/>
    <property type="project" value="TreeGrafter"/>
</dbReference>
<dbReference type="SMART" id="SM00164">
    <property type="entry name" value="TBC"/>
    <property type="match status" value="1"/>
</dbReference>
<protein>
    <recommendedName>
        <fullName evidence="3">Rab-GAP TBC domain-containing protein</fullName>
    </recommendedName>
</protein>
<dbReference type="Gene3D" id="1.10.472.80">
    <property type="entry name" value="Ypt/Rab-GAP domain of gyp1p, domain 3"/>
    <property type="match status" value="1"/>
</dbReference>
<sequence>MKSAATKAMLNPLSVAYENKRDAYGFAVRPQHVQRYREYANIYKEEEEERSERWTSFLQRQAESAQLPINGLSHGEDNKASQAETSVQELDSSSEKGVDGDDLSDQKPGSNAPTKNDSDKEELAAKETKAHGIQIWNEIRSSLHAIEDMMSIRIKKKSNLSKQDQDTRNGKPLLPTEEFRSPKGASEEESEDEFYDVERSDPTQDVPSGDNINASDVVPSESLFPWKEELEVLVRGGVPMALRGELWQAFVGVKVRRVDNYYQDLLASETKAGSNVEQHSLDSDISSKLSTTDSASAPEKWKGQIEKDLPRTFPGHPALDVDGRNALRRLLTAYARHNPSVGYCQAMNFFAGLLLLLMPEENAFWALMGILDDYFEGYYSEEMIESQVDQLVFEELVHERFPKLVNHLDYLGVQVAWVTGPWFLSIFMNMLPWESVLRVWDVLLFEGNRVMLFRTALALMELYGPALVTTKDAGDAVTLLQSLAGSTFDSSQLVLTACMGYQNVNETRLQELRNKHRPAVIVAIEERSKGLQAWKDSQGLASKLYNFKQDPKSMIIETKKAERNGDLSRSESGSTNADEILISLTGDGELDSVPDLQDQVVWLKVELCKLLEDKRSAELRAEELETALMEMVKQDNRRQLHARVEQLEQEVADLQRALSDKQEQESVMLQVLMRVEQEQRVTEDARRFSEQDAAAQRYAAQVLQEKYEEATAALAEMEKRVVMAESMLEATLQYQTGQMKTQPSPRSIPSDSSPRSNQEPTQEFPARKISLLSRPFGLGWRDRSKGKSASNEGQIPTTEGKETNAELREANDGKPTGEGQSPTAESKKTNAELKEMNGVEVQDKE</sequence>